<protein>
    <recommendedName>
        <fullName evidence="1">Reverse transcriptase domain-containing protein</fullName>
    </recommendedName>
</protein>
<dbReference type="InterPro" id="IPR000477">
    <property type="entry name" value="RT_dom"/>
</dbReference>
<dbReference type="PANTHER" id="PTHR33116">
    <property type="entry name" value="REVERSE TRANSCRIPTASE ZINC-BINDING DOMAIN-CONTAINING PROTEIN-RELATED-RELATED"/>
    <property type="match status" value="1"/>
</dbReference>
<feature type="domain" description="Reverse transcriptase" evidence="1">
    <location>
        <begin position="7"/>
        <end position="144"/>
    </location>
</feature>
<gene>
    <name evidence="2" type="ORF">MTR67_002859</name>
</gene>
<dbReference type="AlphaFoldDB" id="A0AAF0T970"/>
<evidence type="ECO:0000313" key="2">
    <source>
        <dbReference type="EMBL" id="WMV09474.1"/>
    </source>
</evidence>
<accession>A0AAF0T970</accession>
<dbReference type="PANTHER" id="PTHR33116:SF85">
    <property type="entry name" value="REVERSE TRANSCRIPTASE ZINC-BINDING DOMAIN-CONTAINING PROTEIN"/>
    <property type="match status" value="1"/>
</dbReference>
<name>A0AAF0T970_SOLVR</name>
<proteinExistence type="predicted"/>
<evidence type="ECO:0000313" key="3">
    <source>
        <dbReference type="Proteomes" id="UP001234989"/>
    </source>
</evidence>
<keyword evidence="3" id="KW-1185">Reference proteome</keyword>
<dbReference type="Pfam" id="PF00078">
    <property type="entry name" value="RVT_1"/>
    <property type="match status" value="1"/>
</dbReference>
<evidence type="ECO:0000259" key="1">
    <source>
        <dbReference type="Pfam" id="PF00078"/>
    </source>
</evidence>
<reference evidence="2" key="1">
    <citation type="submission" date="2023-08" db="EMBL/GenBank/DDBJ databases">
        <title>A de novo genome assembly of Solanum verrucosum Schlechtendal, a Mexican diploid species geographically isolated from the other diploid A-genome species in potato relatives.</title>
        <authorList>
            <person name="Hosaka K."/>
        </authorList>
    </citation>
    <scope>NUCLEOTIDE SEQUENCE</scope>
    <source>
        <tissue evidence="2">Young leaves</tissue>
    </source>
</reference>
<dbReference type="Proteomes" id="UP001234989">
    <property type="component" value="Chromosome 1"/>
</dbReference>
<organism evidence="2 3">
    <name type="scientific">Solanum verrucosum</name>
    <dbReference type="NCBI Taxonomy" id="315347"/>
    <lineage>
        <taxon>Eukaryota</taxon>
        <taxon>Viridiplantae</taxon>
        <taxon>Streptophyta</taxon>
        <taxon>Embryophyta</taxon>
        <taxon>Tracheophyta</taxon>
        <taxon>Spermatophyta</taxon>
        <taxon>Magnoliopsida</taxon>
        <taxon>eudicotyledons</taxon>
        <taxon>Gunneridae</taxon>
        <taxon>Pentapetalae</taxon>
        <taxon>asterids</taxon>
        <taxon>lamiids</taxon>
        <taxon>Solanales</taxon>
        <taxon>Solanaceae</taxon>
        <taxon>Solanoideae</taxon>
        <taxon>Solaneae</taxon>
        <taxon>Solanum</taxon>
    </lineage>
</organism>
<dbReference type="EMBL" id="CP133612">
    <property type="protein sequence ID" value="WMV09474.1"/>
    <property type="molecule type" value="Genomic_DNA"/>
</dbReference>
<sequence>MGFGSKWVKWIEYYIKIVRFSVGFCTSERGVRQCDPLSPFLFILAMEGFDSMMRIASQKRWIRGFQVGGRVGEEKEIGQLLYADDTLIFCEPVAEQISYIRVILVLFEAVSGLRVNWGNQQIQNLANILGCRVDQMPTTYLGMPLGSNHKALDNLGWYPGKE</sequence>